<evidence type="ECO:0000256" key="2">
    <source>
        <dbReference type="SAM" id="Coils"/>
    </source>
</evidence>
<dbReference type="Gene3D" id="1.10.1660.10">
    <property type="match status" value="1"/>
</dbReference>
<dbReference type="Pfam" id="PF13411">
    <property type="entry name" value="MerR_1"/>
    <property type="match status" value="1"/>
</dbReference>
<keyword evidence="2" id="KW-0175">Coiled coil</keyword>
<dbReference type="PRINTS" id="PR00040">
    <property type="entry name" value="HTHMERR"/>
</dbReference>
<dbReference type="GO" id="GO:0003677">
    <property type="term" value="F:DNA binding"/>
    <property type="evidence" value="ECO:0007669"/>
    <property type="project" value="UniProtKB-KW"/>
</dbReference>
<reference evidence="4" key="1">
    <citation type="submission" date="2020-10" db="EMBL/GenBank/DDBJ databases">
        <authorList>
            <person name="Gilroy R."/>
        </authorList>
    </citation>
    <scope>NUCLEOTIDE SEQUENCE</scope>
    <source>
        <strain evidence="4">ChiSjej5B23-6657</strain>
    </source>
</reference>
<dbReference type="PANTHER" id="PTHR30204:SF96">
    <property type="entry name" value="CHROMOSOME-ANCHORING PROTEIN RACA"/>
    <property type="match status" value="1"/>
</dbReference>
<name>A0A9D1EB35_9FIRM</name>
<keyword evidence="1" id="KW-0238">DNA-binding</keyword>
<dbReference type="CDD" id="cd01106">
    <property type="entry name" value="HTH_TipAL-Mta"/>
    <property type="match status" value="1"/>
</dbReference>
<dbReference type="InterPro" id="IPR000551">
    <property type="entry name" value="MerR-type_HTH_dom"/>
</dbReference>
<organism evidence="4 5">
    <name type="scientific">Candidatus Pullilachnospira gallistercoris</name>
    <dbReference type="NCBI Taxonomy" id="2840911"/>
    <lineage>
        <taxon>Bacteria</taxon>
        <taxon>Bacillati</taxon>
        <taxon>Bacillota</taxon>
        <taxon>Clostridia</taxon>
        <taxon>Lachnospirales</taxon>
        <taxon>Lachnospiraceae</taxon>
        <taxon>Lachnospiraceae incertae sedis</taxon>
        <taxon>Candidatus Pullilachnospira</taxon>
    </lineage>
</organism>
<accession>A0A9D1EB35</accession>
<evidence type="ECO:0000313" key="4">
    <source>
        <dbReference type="EMBL" id="HIR71562.1"/>
    </source>
</evidence>
<dbReference type="InterPro" id="IPR009061">
    <property type="entry name" value="DNA-bd_dom_put_sf"/>
</dbReference>
<proteinExistence type="predicted"/>
<feature type="domain" description="HTH merR-type" evidence="3">
    <location>
        <begin position="11"/>
        <end position="80"/>
    </location>
</feature>
<dbReference type="AlphaFoldDB" id="A0A9D1EB35"/>
<dbReference type="PROSITE" id="PS50937">
    <property type="entry name" value="HTH_MERR_2"/>
    <property type="match status" value="1"/>
</dbReference>
<feature type="coiled-coil region" evidence="2">
    <location>
        <begin position="88"/>
        <end position="118"/>
    </location>
</feature>
<dbReference type="PANTHER" id="PTHR30204">
    <property type="entry name" value="REDOX-CYCLING DRUG-SENSING TRANSCRIPTIONAL ACTIVATOR SOXR"/>
    <property type="match status" value="1"/>
</dbReference>
<evidence type="ECO:0000256" key="1">
    <source>
        <dbReference type="ARBA" id="ARBA00023125"/>
    </source>
</evidence>
<dbReference type="SUPFAM" id="SSF46955">
    <property type="entry name" value="Putative DNA-binding domain"/>
    <property type="match status" value="1"/>
</dbReference>
<evidence type="ECO:0000313" key="5">
    <source>
        <dbReference type="Proteomes" id="UP000823912"/>
    </source>
</evidence>
<dbReference type="SMART" id="SM00422">
    <property type="entry name" value="HTH_MERR"/>
    <property type="match status" value="1"/>
</dbReference>
<gene>
    <name evidence="4" type="ORF">IAA55_09815</name>
</gene>
<protein>
    <submittedName>
        <fullName evidence="4">MerR family transcriptional regulator</fullName>
    </submittedName>
</protein>
<dbReference type="EMBL" id="DVHM01000168">
    <property type="protein sequence ID" value="HIR71562.1"/>
    <property type="molecule type" value="Genomic_DNA"/>
</dbReference>
<reference evidence="4" key="2">
    <citation type="journal article" date="2021" name="PeerJ">
        <title>Extensive microbial diversity within the chicken gut microbiome revealed by metagenomics and culture.</title>
        <authorList>
            <person name="Gilroy R."/>
            <person name="Ravi A."/>
            <person name="Getino M."/>
            <person name="Pursley I."/>
            <person name="Horton D.L."/>
            <person name="Alikhan N.F."/>
            <person name="Baker D."/>
            <person name="Gharbi K."/>
            <person name="Hall N."/>
            <person name="Watson M."/>
            <person name="Adriaenssens E.M."/>
            <person name="Foster-Nyarko E."/>
            <person name="Jarju S."/>
            <person name="Secka A."/>
            <person name="Antonio M."/>
            <person name="Oren A."/>
            <person name="Chaudhuri R.R."/>
            <person name="La Ragione R."/>
            <person name="Hildebrand F."/>
            <person name="Pallen M.J."/>
        </authorList>
    </citation>
    <scope>NUCLEOTIDE SEQUENCE</scope>
    <source>
        <strain evidence="4">ChiSjej5B23-6657</strain>
    </source>
</reference>
<dbReference type="Proteomes" id="UP000823912">
    <property type="component" value="Unassembled WGS sequence"/>
</dbReference>
<evidence type="ECO:0000259" key="3">
    <source>
        <dbReference type="PROSITE" id="PS50937"/>
    </source>
</evidence>
<dbReference type="InterPro" id="IPR047057">
    <property type="entry name" value="MerR_fam"/>
</dbReference>
<dbReference type="GO" id="GO:0003700">
    <property type="term" value="F:DNA-binding transcription factor activity"/>
    <property type="evidence" value="ECO:0007669"/>
    <property type="project" value="InterPro"/>
</dbReference>
<sequence>MTNERAIPEGYMTVGEVAKKMGVTVRTLQYYDKEGLFSPSGKSEGGRRLYTDKDLVRLHQILSLKSLGFSLEDIRKRLISLDTPEAVAKALEEQAEDIRRQIEKLSESLGEIEKLREEVLKMHTVNFRKYADIIVNLQMKNEFYYLIKRFDDDMLDHIRQKFDRKSGLDFLEKFNGLCDEIYLLAEAKVPQDSEQCQKLTADYWNLIMEFTGGDMSMLPKLMEMGDQKNVENERDEKQQVVNEYMEPALGIYFSRLGQNPFGEIERGKACDSPESGEVES</sequence>
<comment type="caution">
    <text evidence="4">The sequence shown here is derived from an EMBL/GenBank/DDBJ whole genome shotgun (WGS) entry which is preliminary data.</text>
</comment>